<gene>
    <name evidence="4" type="ORF">HW115_12015</name>
</gene>
<dbReference type="PANTHER" id="PTHR34106">
    <property type="entry name" value="GLYCOSIDASE"/>
    <property type="match status" value="1"/>
</dbReference>
<evidence type="ECO:0000256" key="3">
    <source>
        <dbReference type="ARBA" id="ARBA00024356"/>
    </source>
</evidence>
<protein>
    <submittedName>
        <fullName evidence="4">Glycosidase</fullName>
    </submittedName>
</protein>
<dbReference type="GO" id="GO:0016757">
    <property type="term" value="F:glycosyltransferase activity"/>
    <property type="evidence" value="ECO:0007669"/>
    <property type="project" value="UniProtKB-KW"/>
</dbReference>
<evidence type="ECO:0000313" key="4">
    <source>
        <dbReference type="EMBL" id="NWK56340.1"/>
    </source>
</evidence>
<evidence type="ECO:0000256" key="1">
    <source>
        <dbReference type="ARBA" id="ARBA00022676"/>
    </source>
</evidence>
<keyword evidence="4" id="KW-0378">Hydrolase</keyword>
<reference evidence="4 5" key="1">
    <citation type="submission" date="2020-07" db="EMBL/GenBank/DDBJ databases">
        <title>Roseicoccus Jingziensis gen. nov., sp. nov., isolated from coastal seawater.</title>
        <authorList>
            <person name="Feng X."/>
        </authorList>
    </citation>
    <scope>NUCLEOTIDE SEQUENCE [LARGE SCALE GENOMIC DNA]</scope>
    <source>
        <strain evidence="4 5">N1E253</strain>
    </source>
</reference>
<accession>A0A851GND1</accession>
<keyword evidence="2" id="KW-0808">Transferase</keyword>
<comment type="caution">
    <text evidence="4">The sequence shown here is derived from an EMBL/GenBank/DDBJ whole genome shotgun (WGS) entry which is preliminary data.</text>
</comment>
<dbReference type="Gene3D" id="2.115.10.20">
    <property type="entry name" value="Glycosyl hydrolase domain, family 43"/>
    <property type="match status" value="1"/>
</dbReference>
<sequence length="485" mass="54853">MHPPHIHPTGIELLPDDTRVLVRPFNPDPARWEHIIKRTLAMSEQEVSDDLARTREDFGTRHKGIRKVWAKRYEQIVDHIPDPESLSENRKLYIGALFSHEYSLEAAALFNPSIVAHPDQSGLSPGEVRFIMSLRATGEGHISSIAFRTGVVGADYEVKLDDASEFVTTPERVTNPVFRKAMFMHKLRALKMDESCLQPVLDKLGPLITIDDLREAIKSTLTCHGDVADDEDHVINRIHWLAEANYDIEFSEEIPISERIVFPVSVNESNGIEDARFVRFVDDDGTVTYFGTYTAYNGRMILPQLMETQDFLYFRARVLHGPAVKNKGMALFPRKICNCYAMLSRLDDENLFLMYADDLHYWSDPILIREPVYPWEFIKIGNCGSPLETPEGWLVITHGVGPMRQYCLGALLLDLNNPTKVIGALKEPLLKPEGDGREGYVPNVVYSCGAMIHGDRLILPYAKSDTLTTVCTVDLRELLDAMVAE</sequence>
<dbReference type="Pfam" id="PF04041">
    <property type="entry name" value="Glyco_hydro_130"/>
    <property type="match status" value="1"/>
</dbReference>
<name>A0A851GND1_9BACT</name>
<keyword evidence="5" id="KW-1185">Reference proteome</keyword>
<dbReference type="PANTHER" id="PTHR34106:SF4">
    <property type="entry name" value="BLL5143 PROTEIN"/>
    <property type="match status" value="1"/>
</dbReference>
<keyword evidence="4" id="KW-0326">Glycosidase</keyword>
<dbReference type="EMBL" id="JACBAZ010000004">
    <property type="protein sequence ID" value="NWK56340.1"/>
    <property type="molecule type" value="Genomic_DNA"/>
</dbReference>
<comment type="similarity">
    <text evidence="3">Belongs to the glycosyl hydrolase 130 family.</text>
</comment>
<dbReference type="RefSeq" id="WP_178933123.1">
    <property type="nucleotide sequence ID" value="NZ_JACBAZ010000004.1"/>
</dbReference>
<dbReference type="CDD" id="cd18613">
    <property type="entry name" value="GH130"/>
    <property type="match status" value="1"/>
</dbReference>
<dbReference type="GO" id="GO:0016798">
    <property type="term" value="F:hydrolase activity, acting on glycosyl bonds"/>
    <property type="evidence" value="ECO:0007669"/>
    <property type="project" value="UniProtKB-KW"/>
</dbReference>
<dbReference type="SUPFAM" id="SSF75005">
    <property type="entry name" value="Arabinanase/levansucrase/invertase"/>
    <property type="match status" value="1"/>
</dbReference>
<evidence type="ECO:0000256" key="2">
    <source>
        <dbReference type="ARBA" id="ARBA00022679"/>
    </source>
</evidence>
<organism evidence="4 5">
    <name type="scientific">Oceaniferula marina</name>
    <dbReference type="NCBI Taxonomy" id="2748318"/>
    <lineage>
        <taxon>Bacteria</taxon>
        <taxon>Pseudomonadati</taxon>
        <taxon>Verrucomicrobiota</taxon>
        <taxon>Verrucomicrobiia</taxon>
        <taxon>Verrucomicrobiales</taxon>
        <taxon>Verrucomicrobiaceae</taxon>
        <taxon>Oceaniferula</taxon>
    </lineage>
</organism>
<keyword evidence="1" id="KW-0328">Glycosyltransferase</keyword>
<evidence type="ECO:0000313" key="5">
    <source>
        <dbReference type="Proteomes" id="UP000557872"/>
    </source>
</evidence>
<dbReference type="InterPro" id="IPR007184">
    <property type="entry name" value="Mannoside_phosphorylase"/>
</dbReference>
<dbReference type="InterPro" id="IPR023296">
    <property type="entry name" value="Glyco_hydro_beta-prop_sf"/>
</dbReference>
<dbReference type="Proteomes" id="UP000557872">
    <property type="component" value="Unassembled WGS sequence"/>
</dbReference>
<proteinExistence type="inferred from homology"/>
<dbReference type="AlphaFoldDB" id="A0A851GND1"/>